<evidence type="ECO:0000259" key="5">
    <source>
        <dbReference type="PROSITE" id="PS50089"/>
    </source>
</evidence>
<dbReference type="PANTHER" id="PTHR15710:SF217">
    <property type="entry name" value="E3 UBIQUITIN-PROTEIN LIGASE RDUF2"/>
    <property type="match status" value="1"/>
</dbReference>
<name>A0A2G5CNH7_AQUCA</name>
<protein>
    <recommendedName>
        <fullName evidence="5">RING-type domain-containing protein</fullName>
    </recommendedName>
</protein>
<dbReference type="InterPro" id="IPR013083">
    <property type="entry name" value="Znf_RING/FYVE/PHD"/>
</dbReference>
<dbReference type="InParanoid" id="A0A2G5CNH7"/>
<dbReference type="STRING" id="218851.A0A2G5CNH7"/>
<dbReference type="InterPro" id="IPR001841">
    <property type="entry name" value="Znf_RING"/>
</dbReference>
<dbReference type="PROSITE" id="PS50089">
    <property type="entry name" value="ZF_RING_2"/>
    <property type="match status" value="1"/>
</dbReference>
<dbReference type="OrthoDB" id="4348522at2759"/>
<evidence type="ECO:0000313" key="6">
    <source>
        <dbReference type="EMBL" id="PIA32730.1"/>
    </source>
</evidence>
<dbReference type="GO" id="GO:0008270">
    <property type="term" value="F:zinc ion binding"/>
    <property type="evidence" value="ECO:0007669"/>
    <property type="project" value="UniProtKB-KW"/>
</dbReference>
<keyword evidence="3" id="KW-0862">Zinc</keyword>
<evidence type="ECO:0000256" key="4">
    <source>
        <dbReference type="PROSITE-ProRule" id="PRU00175"/>
    </source>
</evidence>
<reference evidence="6 7" key="1">
    <citation type="submission" date="2017-09" db="EMBL/GenBank/DDBJ databases">
        <title>WGS assembly of Aquilegia coerulea Goldsmith.</title>
        <authorList>
            <person name="Hodges S."/>
            <person name="Kramer E."/>
            <person name="Nordborg M."/>
            <person name="Tomkins J."/>
            <person name="Borevitz J."/>
            <person name="Derieg N."/>
            <person name="Yan J."/>
            <person name="Mihaltcheva S."/>
            <person name="Hayes R.D."/>
            <person name="Rokhsar D."/>
        </authorList>
    </citation>
    <scope>NUCLEOTIDE SEQUENCE [LARGE SCALE GENOMIC DNA]</scope>
    <source>
        <strain evidence="7">cv. Goldsmith</strain>
    </source>
</reference>
<dbReference type="GO" id="GO:0016567">
    <property type="term" value="P:protein ubiquitination"/>
    <property type="evidence" value="ECO:0007669"/>
    <property type="project" value="TreeGrafter"/>
</dbReference>
<dbReference type="GO" id="GO:0061630">
    <property type="term" value="F:ubiquitin protein ligase activity"/>
    <property type="evidence" value="ECO:0007669"/>
    <property type="project" value="TreeGrafter"/>
</dbReference>
<sequence length="83" mass="9495">MDNEPVLIAASKASIDALERIKYTTKECKEVTSCSICCEEFMTEEEIRKMPCSSAHIFHTTCIEEWLKVSHVCPICCYQMPTE</sequence>
<keyword evidence="2 4" id="KW-0863">Zinc-finger</keyword>
<evidence type="ECO:0000313" key="7">
    <source>
        <dbReference type="Proteomes" id="UP000230069"/>
    </source>
</evidence>
<dbReference type="Pfam" id="PF13639">
    <property type="entry name" value="zf-RING_2"/>
    <property type="match status" value="1"/>
</dbReference>
<dbReference type="Gene3D" id="3.30.40.10">
    <property type="entry name" value="Zinc/RING finger domain, C3HC4 (zinc finger)"/>
    <property type="match status" value="1"/>
</dbReference>
<keyword evidence="1" id="KW-0479">Metal-binding</keyword>
<dbReference type="EMBL" id="KZ305061">
    <property type="protein sequence ID" value="PIA32730.1"/>
    <property type="molecule type" value="Genomic_DNA"/>
</dbReference>
<organism evidence="6 7">
    <name type="scientific">Aquilegia coerulea</name>
    <name type="common">Rocky mountain columbine</name>
    <dbReference type="NCBI Taxonomy" id="218851"/>
    <lineage>
        <taxon>Eukaryota</taxon>
        <taxon>Viridiplantae</taxon>
        <taxon>Streptophyta</taxon>
        <taxon>Embryophyta</taxon>
        <taxon>Tracheophyta</taxon>
        <taxon>Spermatophyta</taxon>
        <taxon>Magnoliopsida</taxon>
        <taxon>Ranunculales</taxon>
        <taxon>Ranunculaceae</taxon>
        <taxon>Thalictroideae</taxon>
        <taxon>Aquilegia</taxon>
    </lineage>
</organism>
<dbReference type="AlphaFoldDB" id="A0A2G5CNH7"/>
<dbReference type="SUPFAM" id="SSF57850">
    <property type="entry name" value="RING/U-box"/>
    <property type="match status" value="1"/>
</dbReference>
<gene>
    <name evidence="6" type="ORF">AQUCO_04400137v1</name>
</gene>
<proteinExistence type="predicted"/>
<evidence type="ECO:0000256" key="2">
    <source>
        <dbReference type="ARBA" id="ARBA00022771"/>
    </source>
</evidence>
<accession>A0A2G5CNH7</accession>
<dbReference type="GO" id="GO:0005737">
    <property type="term" value="C:cytoplasm"/>
    <property type="evidence" value="ECO:0007669"/>
    <property type="project" value="TreeGrafter"/>
</dbReference>
<evidence type="ECO:0000256" key="3">
    <source>
        <dbReference type="ARBA" id="ARBA00022833"/>
    </source>
</evidence>
<feature type="domain" description="RING-type" evidence="5">
    <location>
        <begin position="34"/>
        <end position="76"/>
    </location>
</feature>
<dbReference type="Proteomes" id="UP000230069">
    <property type="component" value="Unassembled WGS sequence"/>
</dbReference>
<evidence type="ECO:0000256" key="1">
    <source>
        <dbReference type="ARBA" id="ARBA00022723"/>
    </source>
</evidence>
<dbReference type="PANTHER" id="PTHR15710">
    <property type="entry name" value="E3 UBIQUITIN-PROTEIN LIGASE PRAJA"/>
    <property type="match status" value="1"/>
</dbReference>
<keyword evidence="7" id="KW-1185">Reference proteome</keyword>